<dbReference type="InterPro" id="IPR018392">
    <property type="entry name" value="LysM"/>
</dbReference>
<keyword evidence="6" id="KW-1185">Reference proteome</keyword>
<feature type="domain" description="LysM" evidence="4">
    <location>
        <begin position="120"/>
        <end position="167"/>
    </location>
</feature>
<dbReference type="OrthoDB" id="5985073at2759"/>
<protein>
    <recommendedName>
        <fullName evidence="4">LysM domain-containing protein</fullName>
    </recommendedName>
</protein>
<organism evidence="5 6">
    <name type="scientific">Penicillium vulpinum</name>
    <dbReference type="NCBI Taxonomy" id="29845"/>
    <lineage>
        <taxon>Eukaryota</taxon>
        <taxon>Fungi</taxon>
        <taxon>Dikarya</taxon>
        <taxon>Ascomycota</taxon>
        <taxon>Pezizomycotina</taxon>
        <taxon>Eurotiomycetes</taxon>
        <taxon>Eurotiomycetidae</taxon>
        <taxon>Eurotiales</taxon>
        <taxon>Aspergillaceae</taxon>
        <taxon>Penicillium</taxon>
    </lineage>
</organism>
<dbReference type="EMBL" id="MDYP01000008">
    <property type="protein sequence ID" value="OQE08802.1"/>
    <property type="molecule type" value="Genomic_DNA"/>
</dbReference>
<accession>A0A1V6S430</accession>
<sequence>MLLYTLIVPFLVSVALGHSRVTRRQDGPIDPSTASDCTYYDTSNDSSQDCDYFVELWGITHDAFVSYNPSVKADCSGIKVGNSYCIEVNNGQPRPSSTVTSSGTPAPSPTQSGLIDTCTTFYKAVAGDTCGKIVTKYGTFTEDQFIKWNPAVGDDCSAIWAQNYYCVGIPGTPTSRPSSTVTSTGTPAPSPTQSGLIDTCTTFYKAVAGDSCAKIAKKYGTFTEAQFIKWNPAVGDDCAAIWAQNYYCVGIPGTPTSPPASATTTSTGTPGPSPIQPGIIDTCARYYEAQSGDDCSSIVKQFGSFDFEDFLKWNPAVGADCKGLWAKTYYCVGVPGTPTTPTATAIVQPTCAGAPTPTQPGALCKCKKWHKVVKDEGCETIEKKYGISNDDFAKWNTQVGKDCATLWLSYNVCVGV</sequence>
<keyword evidence="1" id="KW-0147">Chitin-binding</keyword>
<reference evidence="6" key="1">
    <citation type="journal article" date="2017" name="Nat. Microbiol.">
        <title>Global analysis of biosynthetic gene clusters reveals vast potential of secondary metabolite production in Penicillium species.</title>
        <authorList>
            <person name="Nielsen J.C."/>
            <person name="Grijseels S."/>
            <person name="Prigent S."/>
            <person name="Ji B."/>
            <person name="Dainat J."/>
            <person name="Nielsen K.F."/>
            <person name="Frisvad J.C."/>
            <person name="Workman M."/>
            <person name="Nielsen J."/>
        </authorList>
    </citation>
    <scope>NUCLEOTIDE SEQUENCE [LARGE SCALE GENOMIC DNA]</scope>
    <source>
        <strain evidence="6">IBT 29486</strain>
    </source>
</reference>
<feature type="domain" description="LysM" evidence="4">
    <location>
        <begin position="285"/>
        <end position="332"/>
    </location>
</feature>
<dbReference type="AlphaFoldDB" id="A0A1V6S430"/>
<evidence type="ECO:0000313" key="5">
    <source>
        <dbReference type="EMBL" id="OQE08802.1"/>
    </source>
</evidence>
<dbReference type="PANTHER" id="PTHR34997:SF1">
    <property type="entry name" value="PEPTIDOGLYCAN-BINDING LYSIN DOMAIN"/>
    <property type="match status" value="1"/>
</dbReference>
<dbReference type="SUPFAM" id="SSF54106">
    <property type="entry name" value="LysM domain"/>
    <property type="match status" value="4"/>
</dbReference>
<dbReference type="InterPro" id="IPR036779">
    <property type="entry name" value="LysM_dom_sf"/>
</dbReference>
<evidence type="ECO:0000313" key="6">
    <source>
        <dbReference type="Proteomes" id="UP000191518"/>
    </source>
</evidence>
<dbReference type="Pfam" id="PF01476">
    <property type="entry name" value="LysM"/>
    <property type="match status" value="2"/>
</dbReference>
<dbReference type="CDD" id="cd00118">
    <property type="entry name" value="LysM"/>
    <property type="match status" value="4"/>
</dbReference>
<keyword evidence="2" id="KW-0843">Virulence</keyword>
<name>A0A1V6S430_9EURO</name>
<feature type="chain" id="PRO_5012393070" description="LysM domain-containing protein" evidence="3">
    <location>
        <begin position="18"/>
        <end position="416"/>
    </location>
</feature>
<gene>
    <name evidence="5" type="ORF">PENVUL_c008G08998</name>
</gene>
<dbReference type="GO" id="GO:0008061">
    <property type="term" value="F:chitin binding"/>
    <property type="evidence" value="ECO:0007669"/>
    <property type="project" value="UniProtKB-KW"/>
</dbReference>
<dbReference type="Gene3D" id="3.10.350.10">
    <property type="entry name" value="LysM domain"/>
    <property type="match status" value="5"/>
</dbReference>
<evidence type="ECO:0000256" key="3">
    <source>
        <dbReference type="SAM" id="SignalP"/>
    </source>
</evidence>
<proteinExistence type="predicted"/>
<dbReference type="STRING" id="29845.A0A1V6S430"/>
<dbReference type="SMART" id="SM00257">
    <property type="entry name" value="LysM"/>
    <property type="match status" value="4"/>
</dbReference>
<dbReference type="Proteomes" id="UP000191518">
    <property type="component" value="Unassembled WGS sequence"/>
</dbReference>
<feature type="domain" description="LysM" evidence="4">
    <location>
        <begin position="368"/>
        <end position="414"/>
    </location>
</feature>
<feature type="signal peptide" evidence="3">
    <location>
        <begin position="1"/>
        <end position="17"/>
    </location>
</feature>
<keyword evidence="3" id="KW-0732">Signal</keyword>
<comment type="caution">
    <text evidence="5">The sequence shown here is derived from an EMBL/GenBank/DDBJ whole genome shotgun (WGS) entry which is preliminary data.</text>
</comment>
<evidence type="ECO:0000259" key="4">
    <source>
        <dbReference type="PROSITE" id="PS51782"/>
    </source>
</evidence>
<evidence type="ECO:0000256" key="1">
    <source>
        <dbReference type="ARBA" id="ARBA00022669"/>
    </source>
</evidence>
<dbReference type="PROSITE" id="PS51782">
    <property type="entry name" value="LYSM"/>
    <property type="match status" value="4"/>
</dbReference>
<evidence type="ECO:0000256" key="2">
    <source>
        <dbReference type="ARBA" id="ARBA00023026"/>
    </source>
</evidence>
<dbReference type="InterPro" id="IPR052210">
    <property type="entry name" value="LysM1-like"/>
</dbReference>
<feature type="domain" description="LysM" evidence="4">
    <location>
        <begin position="202"/>
        <end position="249"/>
    </location>
</feature>
<dbReference type="PANTHER" id="PTHR34997">
    <property type="entry name" value="AM15"/>
    <property type="match status" value="1"/>
</dbReference>